<evidence type="ECO:0000313" key="4">
    <source>
        <dbReference type="Proteomes" id="UP000694844"/>
    </source>
</evidence>
<keyword evidence="3" id="KW-0175">Coiled coil</keyword>
<dbReference type="PROSITE" id="PS51125">
    <property type="entry name" value="NHL"/>
    <property type="match status" value="1"/>
</dbReference>
<evidence type="ECO:0000313" key="5">
    <source>
        <dbReference type="RefSeq" id="XP_022290717.1"/>
    </source>
</evidence>
<name>A0A8B8AGT8_CRAVI</name>
<sequence>MKKTSNNLKIGLKEQREVWIKEINIIFQNLLSDIDYTDDKNLRVLQKQADAVENALGEMEKIIKELKILKNTYNILHVSNYKSKIKLFKRIPDVPYIRLPNFRPKKIVKEQLFEQFDILSSEFLDEPKIISNILTDAGRENGFRCISCLDDKTFWITGWDSLIRLYNVQGELLASFQTKSGNTPWDLTVTQNGDVVYSDSKDKSINIWNKIEAKELYKLQNWIPHGVCSSINGDILVIMNSEECSETKVVRYSNFKAVQTIQWDNVGQPLYSSGSLFKYKYLCENRNMDICVADNYAKAVVVVSAKGNIRFRYTGHLSATKVFYPNGITSDSNGKILVVDTNNSLIHILDQDGQFIRYIENCGLRNPWGICADTKDNLAITELITGKVKKIQYYSKTKCMDTHH</sequence>
<dbReference type="RefSeq" id="XP_022290719.1">
    <property type="nucleotide sequence ID" value="XM_022435011.1"/>
</dbReference>
<dbReference type="RefSeq" id="XP_022290718.1">
    <property type="nucleotide sequence ID" value="XM_022435010.1"/>
</dbReference>
<dbReference type="RefSeq" id="XP_022290717.1">
    <property type="nucleotide sequence ID" value="XM_022435009.1"/>
</dbReference>
<proteinExistence type="predicted"/>
<keyword evidence="1" id="KW-0677">Repeat</keyword>
<dbReference type="InterPro" id="IPR001258">
    <property type="entry name" value="NHL_repeat"/>
</dbReference>
<dbReference type="GO" id="GO:0061630">
    <property type="term" value="F:ubiquitin protein ligase activity"/>
    <property type="evidence" value="ECO:0007669"/>
    <property type="project" value="TreeGrafter"/>
</dbReference>
<dbReference type="PANTHER" id="PTHR24104">
    <property type="entry name" value="E3 UBIQUITIN-PROTEIN LIGASE NHLRC1-RELATED"/>
    <property type="match status" value="1"/>
</dbReference>
<dbReference type="InterPro" id="IPR015943">
    <property type="entry name" value="WD40/YVTN_repeat-like_dom_sf"/>
</dbReference>
<dbReference type="OrthoDB" id="6128620at2759"/>
<dbReference type="InterPro" id="IPR050952">
    <property type="entry name" value="TRIM-NHL_E3_ligases"/>
</dbReference>
<dbReference type="GeneID" id="111102339"/>
<dbReference type="GO" id="GO:0000209">
    <property type="term" value="P:protein polyubiquitination"/>
    <property type="evidence" value="ECO:0007669"/>
    <property type="project" value="TreeGrafter"/>
</dbReference>
<dbReference type="GO" id="GO:0043161">
    <property type="term" value="P:proteasome-mediated ubiquitin-dependent protein catabolic process"/>
    <property type="evidence" value="ECO:0007669"/>
    <property type="project" value="TreeGrafter"/>
</dbReference>
<dbReference type="Pfam" id="PF01436">
    <property type="entry name" value="NHL"/>
    <property type="match status" value="1"/>
</dbReference>
<protein>
    <submittedName>
        <fullName evidence="5 6">Uncharacterized protein LOC111102339 isoform X2</fullName>
    </submittedName>
</protein>
<keyword evidence="4" id="KW-1185">Reference proteome</keyword>
<dbReference type="GO" id="GO:0008270">
    <property type="term" value="F:zinc ion binding"/>
    <property type="evidence" value="ECO:0007669"/>
    <property type="project" value="UniProtKB-KW"/>
</dbReference>
<organism evidence="4 5">
    <name type="scientific">Crassostrea virginica</name>
    <name type="common">Eastern oyster</name>
    <dbReference type="NCBI Taxonomy" id="6565"/>
    <lineage>
        <taxon>Eukaryota</taxon>
        <taxon>Metazoa</taxon>
        <taxon>Spiralia</taxon>
        <taxon>Lophotrochozoa</taxon>
        <taxon>Mollusca</taxon>
        <taxon>Bivalvia</taxon>
        <taxon>Autobranchia</taxon>
        <taxon>Pteriomorphia</taxon>
        <taxon>Ostreida</taxon>
        <taxon>Ostreoidea</taxon>
        <taxon>Ostreidae</taxon>
        <taxon>Crassostrea</taxon>
    </lineage>
</organism>
<feature type="repeat" description="NHL" evidence="2">
    <location>
        <begin position="315"/>
        <end position="352"/>
    </location>
</feature>
<evidence type="ECO:0000256" key="1">
    <source>
        <dbReference type="ARBA" id="ARBA00022737"/>
    </source>
</evidence>
<dbReference type="AlphaFoldDB" id="A0A8B8AGT8"/>
<evidence type="ECO:0000256" key="3">
    <source>
        <dbReference type="SAM" id="Coils"/>
    </source>
</evidence>
<feature type="coiled-coil region" evidence="3">
    <location>
        <begin position="42"/>
        <end position="72"/>
    </location>
</feature>
<dbReference type="Proteomes" id="UP000694844">
    <property type="component" value="Chromosome 7"/>
</dbReference>
<evidence type="ECO:0000313" key="7">
    <source>
        <dbReference type="RefSeq" id="XP_022290719.1"/>
    </source>
</evidence>
<reference evidence="5 6" key="1">
    <citation type="submission" date="2025-04" db="UniProtKB">
        <authorList>
            <consortium name="RefSeq"/>
        </authorList>
    </citation>
    <scope>IDENTIFICATION</scope>
    <source>
        <tissue evidence="5 6">Whole sample</tissue>
    </source>
</reference>
<gene>
    <name evidence="5 6 7" type="primary">LOC111102339</name>
</gene>
<evidence type="ECO:0000313" key="6">
    <source>
        <dbReference type="RefSeq" id="XP_022290718.1"/>
    </source>
</evidence>
<accession>A0A8B8AGT8</accession>
<dbReference type="Gene3D" id="2.120.10.30">
    <property type="entry name" value="TolB, C-terminal domain"/>
    <property type="match status" value="1"/>
</dbReference>
<dbReference type="PANTHER" id="PTHR24104:SF25">
    <property type="entry name" value="PROTEIN LIN-41"/>
    <property type="match status" value="1"/>
</dbReference>
<dbReference type="InterPro" id="IPR011042">
    <property type="entry name" value="6-blade_b-propeller_TolB-like"/>
</dbReference>
<dbReference type="Gene3D" id="2.130.10.10">
    <property type="entry name" value="YVTN repeat-like/Quinoprotein amine dehydrogenase"/>
    <property type="match status" value="1"/>
</dbReference>
<dbReference type="SUPFAM" id="SSF101898">
    <property type="entry name" value="NHL repeat"/>
    <property type="match status" value="1"/>
</dbReference>
<evidence type="ECO:0000256" key="2">
    <source>
        <dbReference type="PROSITE-ProRule" id="PRU00504"/>
    </source>
</evidence>